<comment type="caution">
    <text evidence="1">The sequence shown here is derived from an EMBL/GenBank/DDBJ whole genome shotgun (WGS) entry which is preliminary data.</text>
</comment>
<dbReference type="AlphaFoldDB" id="A0A4Y2RDD8"/>
<gene>
    <name evidence="1" type="ORF">AVEN_239973_1</name>
</gene>
<reference evidence="1 2" key="1">
    <citation type="journal article" date="2019" name="Sci. Rep.">
        <title>Orb-weaving spider Araneus ventricosus genome elucidates the spidroin gene catalogue.</title>
        <authorList>
            <person name="Kono N."/>
            <person name="Nakamura H."/>
            <person name="Ohtoshi R."/>
            <person name="Moran D.A.P."/>
            <person name="Shinohara A."/>
            <person name="Yoshida Y."/>
            <person name="Fujiwara M."/>
            <person name="Mori M."/>
            <person name="Tomita M."/>
            <person name="Arakawa K."/>
        </authorList>
    </citation>
    <scope>NUCLEOTIDE SEQUENCE [LARGE SCALE GENOMIC DNA]</scope>
</reference>
<feature type="non-terminal residue" evidence="1">
    <location>
        <position position="1"/>
    </location>
</feature>
<dbReference type="EMBL" id="BGPR01144247">
    <property type="protein sequence ID" value="GBN73772.1"/>
    <property type="molecule type" value="Genomic_DNA"/>
</dbReference>
<evidence type="ECO:0000313" key="1">
    <source>
        <dbReference type="EMBL" id="GBN73772.1"/>
    </source>
</evidence>
<organism evidence="1 2">
    <name type="scientific">Araneus ventricosus</name>
    <name type="common">Orbweaver spider</name>
    <name type="synonym">Epeira ventricosa</name>
    <dbReference type="NCBI Taxonomy" id="182803"/>
    <lineage>
        <taxon>Eukaryota</taxon>
        <taxon>Metazoa</taxon>
        <taxon>Ecdysozoa</taxon>
        <taxon>Arthropoda</taxon>
        <taxon>Chelicerata</taxon>
        <taxon>Arachnida</taxon>
        <taxon>Araneae</taxon>
        <taxon>Araneomorphae</taxon>
        <taxon>Entelegynae</taxon>
        <taxon>Araneoidea</taxon>
        <taxon>Araneidae</taxon>
        <taxon>Araneus</taxon>
    </lineage>
</organism>
<dbReference type="Proteomes" id="UP000499080">
    <property type="component" value="Unassembled WGS sequence"/>
</dbReference>
<proteinExistence type="predicted"/>
<evidence type="ECO:0000313" key="2">
    <source>
        <dbReference type="Proteomes" id="UP000499080"/>
    </source>
</evidence>
<sequence length="83" mass="9209">RFGLILPFWSEVRSDGDGKLSRLSTSTVLNSREGEIPDLKVQQLTAQGGQAQRLSSYAAVRCVSIVDSPIDYIVKHQFNIICK</sequence>
<accession>A0A4Y2RDD8</accession>
<name>A0A4Y2RDD8_ARAVE</name>
<protein>
    <submittedName>
        <fullName evidence="1">Uncharacterized protein</fullName>
    </submittedName>
</protein>
<keyword evidence="2" id="KW-1185">Reference proteome</keyword>